<dbReference type="Gene3D" id="1.10.30.10">
    <property type="entry name" value="High mobility group box domain"/>
    <property type="match status" value="1"/>
</dbReference>
<protein>
    <submittedName>
        <fullName evidence="2">Uncharacterized protein</fullName>
    </submittedName>
</protein>
<evidence type="ECO:0000313" key="2">
    <source>
        <dbReference type="EMBL" id="CAB5369116.1"/>
    </source>
</evidence>
<dbReference type="InterPro" id="IPR009071">
    <property type="entry name" value="HMG_box_dom"/>
</dbReference>
<reference evidence="2" key="1">
    <citation type="submission" date="2020-05" db="EMBL/GenBank/DDBJ databases">
        <authorList>
            <person name="Rincon C."/>
            <person name="Sanders R I."/>
            <person name="Robbins C."/>
            <person name="Chaturvedi A."/>
        </authorList>
    </citation>
    <scope>NUCLEOTIDE SEQUENCE</scope>
    <source>
        <strain evidence="2">CHB12</strain>
    </source>
</reference>
<dbReference type="OrthoDB" id="6247875at2759"/>
<feature type="compositionally biased region" description="Low complexity" evidence="1">
    <location>
        <begin position="256"/>
        <end position="278"/>
    </location>
</feature>
<dbReference type="EMBL" id="CAGKOT010000026">
    <property type="protein sequence ID" value="CAB5369116.1"/>
    <property type="molecule type" value="Genomic_DNA"/>
</dbReference>
<feature type="region of interest" description="Disordered" evidence="1">
    <location>
        <begin position="254"/>
        <end position="283"/>
    </location>
</feature>
<dbReference type="PROSITE" id="PS50118">
    <property type="entry name" value="HMG_BOX_2"/>
    <property type="match status" value="1"/>
</dbReference>
<gene>
    <name evidence="2" type="ORF">CHRIB12_LOCUS12023</name>
</gene>
<feature type="region of interest" description="Disordered" evidence="1">
    <location>
        <begin position="25"/>
        <end position="46"/>
    </location>
</feature>
<accession>A0A2I1E4B8</accession>
<organism evidence="2 3">
    <name type="scientific">Rhizophagus irregularis</name>
    <dbReference type="NCBI Taxonomy" id="588596"/>
    <lineage>
        <taxon>Eukaryota</taxon>
        <taxon>Fungi</taxon>
        <taxon>Fungi incertae sedis</taxon>
        <taxon>Mucoromycota</taxon>
        <taxon>Glomeromycotina</taxon>
        <taxon>Glomeromycetes</taxon>
        <taxon>Glomerales</taxon>
        <taxon>Glomeraceae</taxon>
        <taxon>Rhizophagus</taxon>
    </lineage>
</organism>
<dbReference type="GO" id="GO:0005634">
    <property type="term" value="C:nucleus"/>
    <property type="evidence" value="ECO:0007669"/>
    <property type="project" value="UniProtKB-UniRule"/>
</dbReference>
<comment type="caution">
    <text evidence="2">The sequence shown here is derived from an EMBL/GenBank/DDBJ whole genome shotgun (WGS) entry which is preliminary data.</text>
</comment>
<dbReference type="Pfam" id="PF00505">
    <property type="entry name" value="HMG_box"/>
    <property type="match status" value="1"/>
</dbReference>
<feature type="compositionally biased region" description="Low complexity" evidence="1">
    <location>
        <begin position="191"/>
        <end position="225"/>
    </location>
</feature>
<dbReference type="InterPro" id="IPR036910">
    <property type="entry name" value="HMG_box_dom_sf"/>
</dbReference>
<dbReference type="VEuPathDB" id="FungiDB:RhiirFUN_016772"/>
<dbReference type="Proteomes" id="UP000684084">
    <property type="component" value="Unassembled WGS sequence"/>
</dbReference>
<sequence>MTKMGKSKAFQVAIEELSKQQNGLNSVYRPSSLPTSSVSSTSSTVSSTKNHKCIPENLDLDCVYNPKYTVTELISTRRKPRKQVVPPRPPNSYFLFKNCYMLELRKLGYRYAMPDICRQSKQLWTNISAEVKERYDILALQAVILHQELYPGYRFQPKKRQIFKSHVFSENSVVVDSSMLNTFSVTNFLGDTTNNDDNNDSIENSTNLINSNNNNNNNNNNGTEQEITPQILSPQILSPQLQILSPQLLPSPPQLASPQLLSPGSSSLSSYSSSSSSPMPEFVESPDLFPQCVSEASNELPSPFNNPLDLLIYFDNYNNFNLNNGYPEYPQQFISYEDNQNAINNNQHYLL</sequence>
<dbReference type="SUPFAM" id="SSF47095">
    <property type="entry name" value="HMG-box"/>
    <property type="match status" value="1"/>
</dbReference>
<feature type="region of interest" description="Disordered" evidence="1">
    <location>
        <begin position="190"/>
        <end position="225"/>
    </location>
</feature>
<dbReference type="VEuPathDB" id="FungiDB:FUN_011680"/>
<proteinExistence type="predicted"/>
<dbReference type="VEuPathDB" id="FungiDB:RhiirA1_445861"/>
<feature type="compositionally biased region" description="Low complexity" evidence="1">
    <location>
        <begin position="30"/>
        <end position="46"/>
    </location>
</feature>
<dbReference type="GO" id="GO:0003677">
    <property type="term" value="F:DNA binding"/>
    <property type="evidence" value="ECO:0007669"/>
    <property type="project" value="UniProtKB-UniRule"/>
</dbReference>
<evidence type="ECO:0000256" key="1">
    <source>
        <dbReference type="SAM" id="MobiDB-lite"/>
    </source>
</evidence>
<evidence type="ECO:0000313" key="3">
    <source>
        <dbReference type="Proteomes" id="UP000684084"/>
    </source>
</evidence>
<dbReference type="AlphaFoldDB" id="A0A2I1E4B8"/>
<name>A0A2I1E4B8_9GLOM</name>